<keyword evidence="1" id="KW-1133">Transmembrane helix</keyword>
<sequence length="158" mass="16390">MTDEPLGPGPPTMGREPSPRPSSIVASILLLAFWLAYTVAVNTVLLADVGGTGNWLTMVCCTVVAAAVLRGLWRGSPTAWWVVHRFAAPVAAAFPVGLGIMLLFGPRLGSLVTPPIDPAFIAATAGAVLAVLALLVSGLLVRTAPARAWCGRPSPSRR</sequence>
<keyword evidence="3" id="KW-1185">Reference proteome</keyword>
<feature type="transmembrane region" description="Helical" evidence="1">
    <location>
        <begin position="85"/>
        <end position="104"/>
    </location>
</feature>
<dbReference type="AlphaFoldDB" id="A0A1C5GGD1"/>
<name>A0A1C5GGD1_MICEH</name>
<keyword evidence="1" id="KW-0472">Membrane</keyword>
<dbReference type="Proteomes" id="UP000198251">
    <property type="component" value="Chromosome I"/>
</dbReference>
<gene>
    <name evidence="2" type="ORF">GA0070610_5158</name>
</gene>
<feature type="transmembrane region" description="Helical" evidence="1">
    <location>
        <begin position="24"/>
        <end position="47"/>
    </location>
</feature>
<dbReference type="EMBL" id="LT607733">
    <property type="protein sequence ID" value="SCG18807.1"/>
    <property type="molecule type" value="Genomic_DNA"/>
</dbReference>
<proteinExistence type="predicted"/>
<evidence type="ECO:0000313" key="2">
    <source>
        <dbReference type="EMBL" id="SCG18807.1"/>
    </source>
</evidence>
<feature type="transmembrane region" description="Helical" evidence="1">
    <location>
        <begin position="119"/>
        <end position="141"/>
    </location>
</feature>
<keyword evidence="1" id="KW-0812">Transmembrane</keyword>
<feature type="transmembrane region" description="Helical" evidence="1">
    <location>
        <begin position="53"/>
        <end position="73"/>
    </location>
</feature>
<reference evidence="2 3" key="1">
    <citation type="submission" date="2016-06" db="EMBL/GenBank/DDBJ databases">
        <authorList>
            <person name="Kjaerup R.B."/>
            <person name="Dalgaard T.S."/>
            <person name="Juul-Madsen H.R."/>
        </authorList>
    </citation>
    <scope>NUCLEOTIDE SEQUENCE [LARGE SCALE GENOMIC DNA]</scope>
    <source>
        <strain evidence="2 3">DSM 43913</strain>
    </source>
</reference>
<dbReference type="GeneID" id="95804828"/>
<evidence type="ECO:0000256" key="1">
    <source>
        <dbReference type="SAM" id="Phobius"/>
    </source>
</evidence>
<evidence type="ECO:0000313" key="3">
    <source>
        <dbReference type="Proteomes" id="UP000198251"/>
    </source>
</evidence>
<organism evidence="2 3">
    <name type="scientific">Micromonospora echinofusca</name>
    <dbReference type="NCBI Taxonomy" id="47858"/>
    <lineage>
        <taxon>Bacteria</taxon>
        <taxon>Bacillati</taxon>
        <taxon>Actinomycetota</taxon>
        <taxon>Actinomycetes</taxon>
        <taxon>Micromonosporales</taxon>
        <taxon>Micromonosporaceae</taxon>
        <taxon>Micromonospora</taxon>
    </lineage>
</organism>
<protein>
    <submittedName>
        <fullName evidence="2">Uncharacterized protein</fullName>
    </submittedName>
</protein>
<accession>A0A1C5GGD1</accession>
<dbReference type="RefSeq" id="WP_089002362.1">
    <property type="nucleotide sequence ID" value="NZ_LT607733.1"/>
</dbReference>